<proteinExistence type="predicted"/>
<feature type="region of interest" description="Disordered" evidence="1">
    <location>
        <begin position="1"/>
        <end position="39"/>
    </location>
</feature>
<feature type="compositionally biased region" description="Polar residues" evidence="1">
    <location>
        <begin position="16"/>
        <end position="30"/>
    </location>
</feature>
<accession>A0A2J7ZS53</accession>
<evidence type="ECO:0000313" key="3">
    <source>
        <dbReference type="Proteomes" id="UP000236333"/>
    </source>
</evidence>
<evidence type="ECO:0000313" key="2">
    <source>
        <dbReference type="EMBL" id="PNH03102.1"/>
    </source>
</evidence>
<keyword evidence="3" id="KW-1185">Reference proteome</keyword>
<dbReference type="EMBL" id="PGGS01000547">
    <property type="protein sequence ID" value="PNH03102.1"/>
    <property type="molecule type" value="Genomic_DNA"/>
</dbReference>
<dbReference type="Proteomes" id="UP000236333">
    <property type="component" value="Unassembled WGS sequence"/>
</dbReference>
<organism evidence="2 3">
    <name type="scientific">Tetrabaena socialis</name>
    <dbReference type="NCBI Taxonomy" id="47790"/>
    <lineage>
        <taxon>Eukaryota</taxon>
        <taxon>Viridiplantae</taxon>
        <taxon>Chlorophyta</taxon>
        <taxon>core chlorophytes</taxon>
        <taxon>Chlorophyceae</taxon>
        <taxon>CS clade</taxon>
        <taxon>Chlamydomonadales</taxon>
        <taxon>Tetrabaenaceae</taxon>
        <taxon>Tetrabaena</taxon>
    </lineage>
</organism>
<gene>
    <name evidence="2" type="ORF">TSOC_010864</name>
</gene>
<sequence>MSPASSPSGATYPYPAQNSPWPSSRNPFNYTSPTSSSSGSCGALVLYNQFPSLDQAYDPRTDPHVHGAFATGLRANPFTPGLHPISLVPKPQYDVGDTVSEHFPAARASNDPLNWISEALFGISEARAKLSQRRIPIASAPC</sequence>
<protein>
    <submittedName>
        <fullName evidence="2">Uncharacterized protein</fullName>
    </submittedName>
</protein>
<evidence type="ECO:0000256" key="1">
    <source>
        <dbReference type="SAM" id="MobiDB-lite"/>
    </source>
</evidence>
<comment type="caution">
    <text evidence="2">The sequence shown here is derived from an EMBL/GenBank/DDBJ whole genome shotgun (WGS) entry which is preliminary data.</text>
</comment>
<dbReference type="AlphaFoldDB" id="A0A2J7ZS53"/>
<reference evidence="2 3" key="1">
    <citation type="journal article" date="2017" name="Mol. Biol. Evol.">
        <title>The 4-celled Tetrabaena socialis nuclear genome reveals the essential components for genetic control of cell number at the origin of multicellularity in the volvocine lineage.</title>
        <authorList>
            <person name="Featherston J."/>
            <person name="Arakaki Y."/>
            <person name="Hanschen E.R."/>
            <person name="Ferris P.J."/>
            <person name="Michod R.E."/>
            <person name="Olson B.J.S.C."/>
            <person name="Nozaki H."/>
            <person name="Durand P.M."/>
        </authorList>
    </citation>
    <scope>NUCLEOTIDE SEQUENCE [LARGE SCALE GENOMIC DNA]</scope>
    <source>
        <strain evidence="2 3">NIES-571</strain>
    </source>
</reference>
<dbReference type="OrthoDB" id="542657at2759"/>
<name>A0A2J7ZS53_9CHLO</name>